<feature type="region of interest" description="Disordered" evidence="6">
    <location>
        <begin position="885"/>
        <end position="935"/>
    </location>
</feature>
<feature type="domain" description="Cyclic nucleotide-binding" evidence="8">
    <location>
        <begin position="545"/>
        <end position="645"/>
    </location>
</feature>
<organism evidence="9 10">
    <name type="scientific">Paramecium primaurelia</name>
    <dbReference type="NCBI Taxonomy" id="5886"/>
    <lineage>
        <taxon>Eukaryota</taxon>
        <taxon>Sar</taxon>
        <taxon>Alveolata</taxon>
        <taxon>Ciliophora</taxon>
        <taxon>Intramacronucleata</taxon>
        <taxon>Oligohymenophorea</taxon>
        <taxon>Peniculida</taxon>
        <taxon>Parameciidae</taxon>
        <taxon>Paramecium</taxon>
    </lineage>
</organism>
<feature type="region of interest" description="Disordered" evidence="6">
    <location>
        <begin position="746"/>
        <end position="769"/>
    </location>
</feature>
<comment type="subcellular location">
    <subcellularLocation>
        <location evidence="1">Membrane</location>
        <topology evidence="1">Multi-pass membrane protein</topology>
    </subcellularLocation>
</comment>
<dbReference type="FunFam" id="1.10.287.70:FF:000123">
    <property type="entry name" value="Potassium channel KAT3"/>
    <property type="match status" value="1"/>
</dbReference>
<name>A0A8S1M9B5_PARPR</name>
<dbReference type="PANTHER" id="PTHR47823">
    <property type="entry name" value="ION_TRANS DOMAIN-CONTAINING PROTEIN"/>
    <property type="match status" value="1"/>
</dbReference>
<keyword evidence="3 7" id="KW-1133">Transmembrane helix</keyword>
<feature type="compositionally biased region" description="Polar residues" evidence="6">
    <location>
        <begin position="808"/>
        <end position="818"/>
    </location>
</feature>
<dbReference type="InterPro" id="IPR005821">
    <property type="entry name" value="Ion_trans_dom"/>
</dbReference>
<dbReference type="Pfam" id="PF00027">
    <property type="entry name" value="cNMP_binding"/>
    <property type="match status" value="1"/>
</dbReference>
<dbReference type="Proteomes" id="UP000688137">
    <property type="component" value="Unassembled WGS sequence"/>
</dbReference>
<evidence type="ECO:0000256" key="1">
    <source>
        <dbReference type="ARBA" id="ARBA00004141"/>
    </source>
</evidence>
<feature type="compositionally biased region" description="Polar residues" evidence="6">
    <location>
        <begin position="825"/>
        <end position="840"/>
    </location>
</feature>
<feature type="region of interest" description="Disordered" evidence="6">
    <location>
        <begin position="1037"/>
        <end position="1057"/>
    </location>
</feature>
<feature type="transmembrane region" description="Helical" evidence="7">
    <location>
        <begin position="365"/>
        <end position="386"/>
    </location>
</feature>
<evidence type="ECO:0000256" key="4">
    <source>
        <dbReference type="ARBA" id="ARBA00023136"/>
    </source>
</evidence>
<dbReference type="PANTHER" id="PTHR47823:SF9">
    <property type="entry name" value="CHROMOSOME UNDETERMINED SCAFFOLD_10, WHOLE GENOME SHOTGUN SEQUENCE"/>
    <property type="match status" value="1"/>
</dbReference>
<evidence type="ECO:0000313" key="10">
    <source>
        <dbReference type="Proteomes" id="UP000688137"/>
    </source>
</evidence>
<proteinExistence type="predicted"/>
<keyword evidence="10" id="KW-1185">Reference proteome</keyword>
<feature type="transmembrane region" description="Helical" evidence="7">
    <location>
        <begin position="217"/>
        <end position="239"/>
    </location>
</feature>
<evidence type="ECO:0000256" key="7">
    <source>
        <dbReference type="SAM" id="Phobius"/>
    </source>
</evidence>
<gene>
    <name evidence="9" type="ORF">PPRIM_AZ9-3.1.T0520254</name>
</gene>
<protein>
    <recommendedName>
        <fullName evidence="8">Cyclic nucleotide-binding domain-containing protein</fullName>
    </recommendedName>
</protein>
<dbReference type="SMART" id="SM00100">
    <property type="entry name" value="cNMP"/>
    <property type="match status" value="1"/>
</dbReference>
<reference evidence="9" key="1">
    <citation type="submission" date="2021-01" db="EMBL/GenBank/DDBJ databases">
        <authorList>
            <consortium name="Genoscope - CEA"/>
            <person name="William W."/>
        </authorList>
    </citation>
    <scope>NUCLEOTIDE SEQUENCE</scope>
</reference>
<dbReference type="Pfam" id="PF00520">
    <property type="entry name" value="Ion_trans"/>
    <property type="match status" value="1"/>
</dbReference>
<evidence type="ECO:0000256" key="6">
    <source>
        <dbReference type="SAM" id="MobiDB-lite"/>
    </source>
</evidence>
<accession>A0A8S1M9B5</accession>
<evidence type="ECO:0000256" key="2">
    <source>
        <dbReference type="ARBA" id="ARBA00022692"/>
    </source>
</evidence>
<dbReference type="EMBL" id="CAJJDM010000052">
    <property type="protein sequence ID" value="CAD8074393.1"/>
    <property type="molecule type" value="Genomic_DNA"/>
</dbReference>
<dbReference type="PROSITE" id="PS50042">
    <property type="entry name" value="CNMP_BINDING_3"/>
    <property type="match status" value="1"/>
</dbReference>
<dbReference type="GO" id="GO:0016020">
    <property type="term" value="C:membrane"/>
    <property type="evidence" value="ECO:0007669"/>
    <property type="project" value="UniProtKB-SubCell"/>
</dbReference>
<feature type="transmembrane region" description="Helical" evidence="7">
    <location>
        <begin position="443"/>
        <end position="467"/>
    </location>
</feature>
<feature type="region of interest" description="Disordered" evidence="6">
    <location>
        <begin position="808"/>
        <end position="870"/>
    </location>
</feature>
<evidence type="ECO:0000256" key="3">
    <source>
        <dbReference type="ARBA" id="ARBA00022989"/>
    </source>
</evidence>
<dbReference type="InterPro" id="IPR000595">
    <property type="entry name" value="cNMP-bd_dom"/>
</dbReference>
<feature type="compositionally biased region" description="Polar residues" evidence="6">
    <location>
        <begin position="851"/>
        <end position="870"/>
    </location>
</feature>
<feature type="coiled-coil region" evidence="5">
    <location>
        <begin position="981"/>
        <end position="1015"/>
    </location>
</feature>
<dbReference type="AlphaFoldDB" id="A0A8S1M9B5"/>
<dbReference type="GO" id="GO:0005216">
    <property type="term" value="F:monoatomic ion channel activity"/>
    <property type="evidence" value="ECO:0007669"/>
    <property type="project" value="InterPro"/>
</dbReference>
<comment type="caution">
    <text evidence="9">The sequence shown here is derived from an EMBL/GenBank/DDBJ whole genome shotgun (WGS) entry which is preliminary data.</text>
</comment>
<evidence type="ECO:0000259" key="8">
    <source>
        <dbReference type="PROSITE" id="PS50042"/>
    </source>
</evidence>
<dbReference type="CDD" id="cd00038">
    <property type="entry name" value="CAP_ED"/>
    <property type="match status" value="1"/>
</dbReference>
<evidence type="ECO:0000313" key="9">
    <source>
        <dbReference type="EMBL" id="CAD8074393.1"/>
    </source>
</evidence>
<evidence type="ECO:0000256" key="5">
    <source>
        <dbReference type="SAM" id="Coils"/>
    </source>
</evidence>
<feature type="transmembrane region" description="Helical" evidence="7">
    <location>
        <begin position="411"/>
        <end position="431"/>
    </location>
</feature>
<dbReference type="OMA" id="NHNDCFS"/>
<sequence length="1057" mass="124204">MDSLQIQKQLMVEQLNKLEYMDKILPLHKDEVQAEKKLQVQINSLNFKRIIEGQENNKLMAEIEESKLDVQKNRQKAFQKYFTSFMTEKQQQDVNILEFNQSDFEVFQQLKERQRQLAQEDLTIARQKEKSNQIFEQNLMKKWDRVRKKLRMIGRMKRLYDEVKLYGTSCRVETSIKRHEVIQELEQMLNKQNQQISKPMPQKHKHLFLPDSKFKKYWQYVLMILLIYTAFITPIRLAFIEEFNIIWFSLELIVDILFFLDILITFNTAYFNEEGVLIIDRQQIANQYLKTWLIFDLMAIFPTDQIFENEAQKLSQYFKLTRLPRMYKLISISRMWSTVQNSQNHNDCFSAIQDLINLNSTTVRVLKFFGTVLVCVHIMGCLWYLVAKMNNFGPNTWVYELDLLSKSEYELYLTSIYWAVATICTVGFGDIHAFNDTERIVCIFWMFFGVGFYSFTVGSLSTLMGTLDTRESHLQSKITFMDEFCEETKLSLQMKHKIRKVLEYNSMINIFSSAEVDEFLSEIPTNLKYQIAQAMYAGLKNRVSFFKNKDSVFISTLIPKLQPLKINAGEFVYNKGEYPNQVYFIVNGRVNMVIGVYSITFKTYVTGSYFGEIEIFDNSARFHSARAELECELLAIEQDVFKKILQAFPEYFEEIKAISLEKLKREKDSIEKLQDLTGLSQTSEFFNKKRTQSIYKSIKQRESVHFIEYSEESEQDMKSMRSSKFGFFKKKTNHLIPEETLTTRLHTQEDTSQKNLVVSDSSQKKNEEPEKLITLSIPDQLKRDSEHKIKLYGEVPIAISQFNEDLDQTQQSKTNQRIQSEEPNRSTQTKQVRYISQNLRCSPKRKEQRKPSIQISSTNEIPSSDTPLISSVRSNFIKPSIKIDEVSHESEGSNKNSPNMSMHPHIAFSNAQSPQNSPRRNSTQSKFPKPSPFQKQQSIFKNVSNQYIEASKLKNLPRLGGFRRTYRKEREIEVLEETIENEDYTQLQQKLVELLEKIKKQKEQQKVKKQQIKFNIINPLPKNIKFEQKDSISISDLPNVEKQQLSQQDSNSSGILE</sequence>
<keyword evidence="5" id="KW-0175">Coiled coil</keyword>
<feature type="compositionally biased region" description="Polar residues" evidence="6">
    <location>
        <begin position="909"/>
        <end position="926"/>
    </location>
</feature>
<feature type="transmembrane region" description="Helical" evidence="7">
    <location>
        <begin position="245"/>
        <end position="264"/>
    </location>
</feature>
<keyword evidence="2 7" id="KW-0812">Transmembrane</keyword>
<keyword evidence="4 7" id="KW-0472">Membrane</keyword>